<reference evidence="9" key="1">
    <citation type="submission" date="2019-08" db="EMBL/GenBank/DDBJ databases">
        <title>The genome of the North American firefly Photinus pyralis.</title>
        <authorList>
            <consortium name="Photinus pyralis genome working group"/>
            <person name="Fallon T.R."/>
            <person name="Sander Lower S.E."/>
            <person name="Weng J.-K."/>
        </authorList>
    </citation>
    <scope>NUCLEOTIDE SEQUENCE</scope>
    <source>
        <strain evidence="9">TRF0915ILg1</strain>
        <tissue evidence="9">Whole body</tissue>
    </source>
</reference>
<accession>A0A8K0GFW4</accession>
<name>A0A8K0GFW4_IGNLU</name>
<sequence length="520" mass="58030">MTEQPSKADIEAVFQRLRAIPANKTCFDCSAKNPTWASITYGVFICIDCSAVHRGLGVHLTFVRSTQLDTNWTWVQLRQMQVGGNANALQFFTQHNCVTTDAQKKYNSRAAQLYREKVHQLALKALKNNDQLHIHPSNHEEKTEEKEVDFFTEQENFTSPELIVPDQSQPEESPQTKLVSNPGEGPKVDFSLHNTEERKPTIGVRKVQPKKSGLGAKKGGLGATKVKTNFAELEREAALAEESRLRMQEETARAAALSAQEQEEREAAVRLAYKDLSLEQQRREEQLRKVDPRKAEQMERLGMGFQSKSGVSHSVLNDMQTIEQENLQTTQSSLSSLGKLRLSDTDSFFDDFSISSSFNINRNSNSGFGSSKGADSFFSDNSNSRGDSWVIVDDPPAEKSRSTPRPVDRTPTRSVDMSSTDIAQKKFGSAKAISSEQFFNDRANDYEHQANLSRFQGSSSISSSEFFGNGKDNYNNASKFQTPDLEDVRESVRQGVTKVAGKISSLANGVMSSLQERYGY</sequence>
<dbReference type="PANTHER" id="PTHR45686">
    <property type="entry name" value="ADP-RIBOSYLATION FACTOR GTPASE ACTIVATING PROTEIN 3, ISOFORM H-RELATED"/>
    <property type="match status" value="1"/>
</dbReference>
<evidence type="ECO:0000256" key="2">
    <source>
        <dbReference type="ARBA" id="ARBA00022723"/>
    </source>
</evidence>
<dbReference type="GO" id="GO:0000139">
    <property type="term" value="C:Golgi membrane"/>
    <property type="evidence" value="ECO:0007669"/>
    <property type="project" value="GOC"/>
</dbReference>
<evidence type="ECO:0000256" key="5">
    <source>
        <dbReference type="PROSITE-ProRule" id="PRU00288"/>
    </source>
</evidence>
<comment type="caution">
    <text evidence="9">The sequence shown here is derived from an EMBL/GenBank/DDBJ whole genome shotgun (WGS) entry which is preliminary data.</text>
</comment>
<keyword evidence="3 5" id="KW-0863">Zinc-finger</keyword>
<dbReference type="Proteomes" id="UP000801492">
    <property type="component" value="Unassembled WGS sequence"/>
</dbReference>
<dbReference type="FunFam" id="1.10.220.150:FF:000004">
    <property type="entry name" value="Putative ADP-ribosylation factor GTPase-activating protein 2"/>
    <property type="match status" value="1"/>
</dbReference>
<proteinExistence type="predicted"/>
<keyword evidence="6" id="KW-0175">Coiled coil</keyword>
<evidence type="ECO:0000256" key="7">
    <source>
        <dbReference type="SAM" id="MobiDB-lite"/>
    </source>
</evidence>
<evidence type="ECO:0000256" key="4">
    <source>
        <dbReference type="ARBA" id="ARBA00022833"/>
    </source>
</evidence>
<feature type="region of interest" description="Disordered" evidence="7">
    <location>
        <begin position="385"/>
        <end position="416"/>
    </location>
</feature>
<feature type="compositionally biased region" description="Polar residues" evidence="7">
    <location>
        <begin position="166"/>
        <end position="179"/>
    </location>
</feature>
<dbReference type="AlphaFoldDB" id="A0A8K0GFW4"/>
<dbReference type="PRINTS" id="PR00405">
    <property type="entry name" value="REVINTRACTNG"/>
</dbReference>
<dbReference type="InterPro" id="IPR001164">
    <property type="entry name" value="ArfGAP_dom"/>
</dbReference>
<evidence type="ECO:0000256" key="6">
    <source>
        <dbReference type="SAM" id="Coils"/>
    </source>
</evidence>
<gene>
    <name evidence="9" type="ORF">ILUMI_03052</name>
</gene>
<dbReference type="EMBL" id="VTPC01001099">
    <property type="protein sequence ID" value="KAF2903135.1"/>
    <property type="molecule type" value="Genomic_DNA"/>
</dbReference>
<evidence type="ECO:0000256" key="1">
    <source>
        <dbReference type="ARBA" id="ARBA00022468"/>
    </source>
</evidence>
<keyword evidence="1" id="KW-0343">GTPase activation</keyword>
<evidence type="ECO:0000313" key="10">
    <source>
        <dbReference type="Proteomes" id="UP000801492"/>
    </source>
</evidence>
<dbReference type="Pfam" id="PF01412">
    <property type="entry name" value="ArfGap"/>
    <property type="match status" value="1"/>
</dbReference>
<dbReference type="OrthoDB" id="983479at2759"/>
<dbReference type="Gene3D" id="1.10.220.150">
    <property type="entry name" value="Arf GTPase activating protein"/>
    <property type="match status" value="1"/>
</dbReference>
<dbReference type="SUPFAM" id="SSF57863">
    <property type="entry name" value="ArfGap/RecO-like zinc finger"/>
    <property type="match status" value="1"/>
</dbReference>
<dbReference type="SMART" id="SM00105">
    <property type="entry name" value="ArfGap"/>
    <property type="match status" value="1"/>
</dbReference>
<organism evidence="9 10">
    <name type="scientific">Ignelater luminosus</name>
    <name type="common">Cucubano</name>
    <name type="synonym">Pyrophorus luminosus</name>
    <dbReference type="NCBI Taxonomy" id="2038154"/>
    <lineage>
        <taxon>Eukaryota</taxon>
        <taxon>Metazoa</taxon>
        <taxon>Ecdysozoa</taxon>
        <taxon>Arthropoda</taxon>
        <taxon>Hexapoda</taxon>
        <taxon>Insecta</taxon>
        <taxon>Pterygota</taxon>
        <taxon>Neoptera</taxon>
        <taxon>Endopterygota</taxon>
        <taxon>Coleoptera</taxon>
        <taxon>Polyphaga</taxon>
        <taxon>Elateriformia</taxon>
        <taxon>Elateroidea</taxon>
        <taxon>Elateridae</taxon>
        <taxon>Agrypninae</taxon>
        <taxon>Pyrophorini</taxon>
        <taxon>Ignelater</taxon>
    </lineage>
</organism>
<dbReference type="GO" id="GO:0008270">
    <property type="term" value="F:zinc ion binding"/>
    <property type="evidence" value="ECO:0007669"/>
    <property type="project" value="UniProtKB-KW"/>
</dbReference>
<dbReference type="GO" id="GO:0005096">
    <property type="term" value="F:GTPase activator activity"/>
    <property type="evidence" value="ECO:0007669"/>
    <property type="project" value="UniProtKB-KW"/>
</dbReference>
<evidence type="ECO:0000313" key="9">
    <source>
        <dbReference type="EMBL" id="KAF2903135.1"/>
    </source>
</evidence>
<keyword evidence="10" id="KW-1185">Reference proteome</keyword>
<feature type="compositionally biased region" description="Basic and acidic residues" evidence="7">
    <location>
        <begin position="396"/>
        <end position="411"/>
    </location>
</feature>
<feature type="region of interest" description="Disordered" evidence="7">
    <location>
        <begin position="164"/>
        <end position="191"/>
    </location>
</feature>
<evidence type="ECO:0000256" key="3">
    <source>
        <dbReference type="ARBA" id="ARBA00022771"/>
    </source>
</evidence>
<keyword evidence="4" id="KW-0862">Zinc</keyword>
<dbReference type="CDD" id="cd08959">
    <property type="entry name" value="ArfGap_ArfGap1_like"/>
    <property type="match status" value="1"/>
</dbReference>
<feature type="domain" description="Arf-GAP" evidence="8">
    <location>
        <begin position="11"/>
        <end position="130"/>
    </location>
</feature>
<feature type="coiled-coil region" evidence="6">
    <location>
        <begin position="223"/>
        <end position="260"/>
    </location>
</feature>
<evidence type="ECO:0000259" key="8">
    <source>
        <dbReference type="PROSITE" id="PS50115"/>
    </source>
</evidence>
<dbReference type="GO" id="GO:0048205">
    <property type="term" value="P:COPI coating of Golgi vesicle"/>
    <property type="evidence" value="ECO:0007669"/>
    <property type="project" value="TreeGrafter"/>
</dbReference>
<dbReference type="PANTHER" id="PTHR45686:SF4">
    <property type="entry name" value="ADP-RIBOSYLATION FACTOR GTPASE ACTIVATING PROTEIN 3, ISOFORM H"/>
    <property type="match status" value="1"/>
</dbReference>
<dbReference type="PROSITE" id="PS50115">
    <property type="entry name" value="ARFGAP"/>
    <property type="match status" value="1"/>
</dbReference>
<dbReference type="InterPro" id="IPR037278">
    <property type="entry name" value="ARFGAP/RecO"/>
</dbReference>
<protein>
    <recommendedName>
        <fullName evidence="8">Arf-GAP domain-containing protein</fullName>
    </recommendedName>
</protein>
<keyword evidence="2" id="KW-0479">Metal-binding</keyword>
<dbReference type="InterPro" id="IPR038508">
    <property type="entry name" value="ArfGAP_dom_sf"/>
</dbReference>